<comment type="catalytic activity">
    <reaction evidence="6">
        <text>a 2'-deoxycytidine in DNA + S-adenosyl-L-methionine = a 5-methyl-2'-deoxycytidine in DNA + S-adenosyl-L-homocysteine + H(+)</text>
        <dbReference type="Rhea" id="RHEA:13681"/>
        <dbReference type="Rhea" id="RHEA-COMP:11369"/>
        <dbReference type="Rhea" id="RHEA-COMP:11370"/>
        <dbReference type="ChEBI" id="CHEBI:15378"/>
        <dbReference type="ChEBI" id="CHEBI:57856"/>
        <dbReference type="ChEBI" id="CHEBI:59789"/>
        <dbReference type="ChEBI" id="CHEBI:85452"/>
        <dbReference type="ChEBI" id="CHEBI:85454"/>
        <dbReference type="EC" id="2.1.1.37"/>
    </reaction>
</comment>
<dbReference type="SUPFAM" id="SSF53335">
    <property type="entry name" value="S-adenosyl-L-methionine-dependent methyltransferases"/>
    <property type="match status" value="2"/>
</dbReference>
<dbReference type="RefSeq" id="WP_137998816.1">
    <property type="nucleotide sequence ID" value="NZ_SJDU01000254.1"/>
</dbReference>
<organism evidence="9 10">
    <name type="scientific">Brachyspira catarrhinii</name>
    <dbReference type="NCBI Taxonomy" id="2528966"/>
    <lineage>
        <taxon>Bacteria</taxon>
        <taxon>Pseudomonadati</taxon>
        <taxon>Spirochaetota</taxon>
        <taxon>Spirochaetia</taxon>
        <taxon>Brachyspirales</taxon>
        <taxon>Brachyspiraceae</taxon>
        <taxon>Brachyspira</taxon>
    </lineage>
</organism>
<proteinExistence type="inferred from homology"/>
<dbReference type="InterPro" id="IPR001525">
    <property type="entry name" value="C5_MeTfrase"/>
</dbReference>
<evidence type="ECO:0000256" key="1">
    <source>
        <dbReference type="ARBA" id="ARBA00011975"/>
    </source>
</evidence>
<keyword evidence="5" id="KW-0680">Restriction system</keyword>
<accession>A0ABY2TPK3</accession>
<dbReference type="Pfam" id="PF07669">
    <property type="entry name" value="Eco57I"/>
    <property type="match status" value="1"/>
</dbReference>
<keyword evidence="3 7" id="KW-0808">Transferase</keyword>
<reference evidence="9 10" key="1">
    <citation type="journal article" date="2019" name="Anaerobe">
        <title>Brachyspira catarrhinii sp. nov., an anaerobic intestinal spirochaete isolated from vervet monkeys may have been misidentified as Brachyspira aalborgi in previous studies.</title>
        <authorList>
            <person name="Phillips N.D."/>
            <person name="La T."/>
            <person name="Hampson D.J."/>
        </authorList>
    </citation>
    <scope>NUCLEOTIDE SEQUENCE [LARGE SCALE GENOMIC DNA]</scope>
    <source>
        <strain evidence="9 10">Z12</strain>
    </source>
</reference>
<dbReference type="PROSITE" id="PS00092">
    <property type="entry name" value="N6_MTASE"/>
    <property type="match status" value="1"/>
</dbReference>
<dbReference type="CDD" id="cd02440">
    <property type="entry name" value="AdoMet_MTases"/>
    <property type="match status" value="1"/>
</dbReference>
<dbReference type="Gene3D" id="3.90.120.10">
    <property type="entry name" value="DNA Methylase, subunit A, domain 2"/>
    <property type="match status" value="1"/>
</dbReference>
<feature type="domain" description="Type II methyltransferase M.TaqI-like" evidence="8">
    <location>
        <begin position="484"/>
        <end position="603"/>
    </location>
</feature>
<evidence type="ECO:0000259" key="8">
    <source>
        <dbReference type="Pfam" id="PF07669"/>
    </source>
</evidence>
<feature type="active site" evidence="7">
    <location>
        <position position="88"/>
    </location>
</feature>
<dbReference type="EC" id="2.1.1.37" evidence="1"/>
<evidence type="ECO:0000313" key="9">
    <source>
        <dbReference type="EMBL" id="TKZ32872.1"/>
    </source>
</evidence>
<dbReference type="GO" id="GO:0008168">
    <property type="term" value="F:methyltransferase activity"/>
    <property type="evidence" value="ECO:0007669"/>
    <property type="project" value="UniProtKB-KW"/>
</dbReference>
<dbReference type="EMBL" id="SJDU01000254">
    <property type="protein sequence ID" value="TKZ32872.1"/>
    <property type="molecule type" value="Genomic_DNA"/>
</dbReference>
<evidence type="ECO:0000256" key="5">
    <source>
        <dbReference type="ARBA" id="ARBA00022747"/>
    </source>
</evidence>
<dbReference type="InterPro" id="IPR011639">
    <property type="entry name" value="MethylTrfase_TaqI-like_dom"/>
</dbReference>
<evidence type="ECO:0000256" key="4">
    <source>
        <dbReference type="ARBA" id="ARBA00022691"/>
    </source>
</evidence>
<evidence type="ECO:0000256" key="6">
    <source>
        <dbReference type="ARBA" id="ARBA00047422"/>
    </source>
</evidence>
<comment type="caution">
    <text evidence="9">The sequence shown here is derived from an EMBL/GenBank/DDBJ whole genome shotgun (WGS) entry which is preliminary data.</text>
</comment>
<name>A0ABY2TPK3_9SPIR</name>
<dbReference type="SUPFAM" id="SSF116734">
    <property type="entry name" value="DNA methylase specificity domain"/>
    <property type="match status" value="1"/>
</dbReference>
<evidence type="ECO:0000256" key="3">
    <source>
        <dbReference type="ARBA" id="ARBA00022679"/>
    </source>
</evidence>
<dbReference type="PANTHER" id="PTHR10629">
    <property type="entry name" value="CYTOSINE-SPECIFIC METHYLTRANSFERASE"/>
    <property type="match status" value="1"/>
</dbReference>
<dbReference type="PROSITE" id="PS51679">
    <property type="entry name" value="SAM_MT_C5"/>
    <property type="match status" value="1"/>
</dbReference>
<gene>
    <name evidence="9" type="ORF">EZH24_08945</name>
</gene>
<evidence type="ECO:0000256" key="2">
    <source>
        <dbReference type="ARBA" id="ARBA00022603"/>
    </source>
</evidence>
<dbReference type="InterPro" id="IPR002052">
    <property type="entry name" value="DNA_methylase_N6_adenine_CS"/>
</dbReference>
<dbReference type="Proteomes" id="UP000310168">
    <property type="component" value="Unassembled WGS sequence"/>
</dbReference>
<sequence length="813" mass="94903">MELSYISLFSGAGIGCYKLNNLGFKCIATVEKEYKRLLIQKINKKCENESGYICSDLSLDSTKQDIYDIVNKILGNDSLTLLVATPPCQGMSVANHKKNNEKNRNSLIVDSVKITKYLLPNFFIFENVSSFLNTICFDGENDIKISELIYNYLGEDYFIYSKVVNFKNYGANSSRTRTLVIGAKKKLNISPLNLFPNYVKEKTLHEVIGGLKSLKIMGEIDNEDIFHQFRKYDIKMLDWIKDIKEGQSAFDNDEYNKRPHKVINSIIVENTNKNGDKYKRQYWDKVGPCIHTRNDILSSQNTIHPTDNRVFSIRELMELMNIPKTFKWSSDDLSKLTLIEKELFLKQNELNIRKCIGEAVPSVIFEEISKNIIFELNKKCLDKKDINEILNNDYVSFIKENYKKLYFDDIVKIVELSKNDRKLNASFFTPQYICFDIIKDLPEFSNKDVIRILEPSCGIGSFLPQLINKYQGKKLEIDCMDIDIENISIAKNIFFNDNNITFNFINADFLLYDIDKKYDIVVGNPPFGNIVKDKKLLREYKKRSSLNNTNNIFAFFVEKVLNVAEFVFFITPKSILSAPEFSDLRKLLNNKKILIIKDYGEKAFDIKIETISFLVENKKSTNVSKTIIYYHNKKNREMKHQYYITENIFDIWLLYRDSFFDSIYEKMEFKVFNVFRDRQITKKILKDNGKYRVLKSRNIINNGIIDIPKYDKFIDDINGLAVSKFLNINKQVILVPNLTYYPRAAILPNNCIVDGSVAILTTDRYIDSDDLDYFSSSEFYRFYKIARNYSTRTMNIDSNSVKFFGILKNKYKN</sequence>
<dbReference type="InterPro" id="IPR029063">
    <property type="entry name" value="SAM-dependent_MTases_sf"/>
</dbReference>
<dbReference type="GO" id="GO:0032259">
    <property type="term" value="P:methylation"/>
    <property type="evidence" value="ECO:0007669"/>
    <property type="project" value="UniProtKB-KW"/>
</dbReference>
<dbReference type="PRINTS" id="PR00507">
    <property type="entry name" value="N12N6MTFRASE"/>
</dbReference>
<keyword evidence="2 7" id="KW-0489">Methyltransferase</keyword>
<comment type="similarity">
    <text evidence="7">Belongs to the class I-like SAM-binding methyltransferase superfamily. C5-methyltransferase family.</text>
</comment>
<evidence type="ECO:0000256" key="7">
    <source>
        <dbReference type="PROSITE-ProRule" id="PRU01016"/>
    </source>
</evidence>
<keyword evidence="4 7" id="KW-0949">S-adenosyl-L-methionine</keyword>
<dbReference type="InterPro" id="IPR050390">
    <property type="entry name" value="C5-Methyltransferase"/>
</dbReference>
<dbReference type="PANTHER" id="PTHR10629:SF52">
    <property type="entry name" value="DNA (CYTOSINE-5)-METHYLTRANSFERASE 1"/>
    <property type="match status" value="1"/>
</dbReference>
<dbReference type="Gene3D" id="3.40.50.150">
    <property type="entry name" value="Vaccinia Virus protein VP39"/>
    <property type="match status" value="2"/>
</dbReference>
<evidence type="ECO:0000313" key="10">
    <source>
        <dbReference type="Proteomes" id="UP000310168"/>
    </source>
</evidence>
<dbReference type="Pfam" id="PF00145">
    <property type="entry name" value="DNA_methylase"/>
    <property type="match status" value="1"/>
</dbReference>
<protein>
    <recommendedName>
        <fullName evidence="1">DNA (cytosine-5-)-methyltransferase</fullName>
        <ecNumber evidence="1">2.1.1.37</ecNumber>
    </recommendedName>
</protein>
<keyword evidence="10" id="KW-1185">Reference proteome</keyword>